<keyword evidence="2" id="KW-1185">Reference proteome</keyword>
<organism evidence="1 2">
    <name type="scientific">Ceratopteris richardii</name>
    <name type="common">Triangle waterfern</name>
    <dbReference type="NCBI Taxonomy" id="49495"/>
    <lineage>
        <taxon>Eukaryota</taxon>
        <taxon>Viridiplantae</taxon>
        <taxon>Streptophyta</taxon>
        <taxon>Embryophyta</taxon>
        <taxon>Tracheophyta</taxon>
        <taxon>Polypodiopsida</taxon>
        <taxon>Polypodiidae</taxon>
        <taxon>Polypodiales</taxon>
        <taxon>Pteridineae</taxon>
        <taxon>Pteridaceae</taxon>
        <taxon>Parkerioideae</taxon>
        <taxon>Ceratopteris</taxon>
    </lineage>
</organism>
<dbReference type="EMBL" id="CM035422">
    <property type="protein sequence ID" value="KAH7372459.1"/>
    <property type="molecule type" value="Genomic_DNA"/>
</dbReference>
<evidence type="ECO:0000313" key="2">
    <source>
        <dbReference type="Proteomes" id="UP000825935"/>
    </source>
</evidence>
<comment type="caution">
    <text evidence="1">The sequence shown here is derived from an EMBL/GenBank/DDBJ whole genome shotgun (WGS) entry which is preliminary data.</text>
</comment>
<reference evidence="1" key="1">
    <citation type="submission" date="2021-08" db="EMBL/GenBank/DDBJ databases">
        <title>WGS assembly of Ceratopteris richardii.</title>
        <authorList>
            <person name="Marchant D.B."/>
            <person name="Chen G."/>
            <person name="Jenkins J."/>
            <person name="Shu S."/>
            <person name="Leebens-Mack J."/>
            <person name="Grimwood J."/>
            <person name="Schmutz J."/>
            <person name="Soltis P."/>
            <person name="Soltis D."/>
            <person name="Chen Z.-H."/>
        </authorList>
    </citation>
    <scope>NUCLEOTIDE SEQUENCE</scope>
    <source>
        <strain evidence="1">Whitten #5841</strain>
        <tissue evidence="1">Leaf</tissue>
    </source>
</reference>
<protein>
    <submittedName>
        <fullName evidence="1">Uncharacterized protein</fullName>
    </submittedName>
</protein>
<dbReference type="Proteomes" id="UP000825935">
    <property type="component" value="Chromosome 17"/>
</dbReference>
<proteinExistence type="predicted"/>
<accession>A0A8T2STQ3</accession>
<gene>
    <name evidence="1" type="ORF">KP509_17G005400</name>
</gene>
<dbReference type="AlphaFoldDB" id="A0A8T2STQ3"/>
<name>A0A8T2STQ3_CERRI</name>
<dbReference type="OrthoDB" id="1407317at2759"/>
<sequence length="84" mass="9214">MEKIKESCEVTNPIHNEAPEKTIFLLLDHPSGDANTTGTPTTNRNDVATMLAIPTVCIGVLGVDIPETQKELGFTSFFNWELNP</sequence>
<evidence type="ECO:0000313" key="1">
    <source>
        <dbReference type="EMBL" id="KAH7372459.1"/>
    </source>
</evidence>